<name>A0A8E2EEZ4_9PEZI</name>
<dbReference type="CDD" id="cd01089">
    <property type="entry name" value="PA2G4-like"/>
    <property type="match status" value="1"/>
</dbReference>
<feature type="compositionally biased region" description="Low complexity" evidence="6">
    <location>
        <begin position="1245"/>
        <end position="1254"/>
    </location>
</feature>
<dbReference type="SUPFAM" id="SSF57903">
    <property type="entry name" value="FYVE/PHD zinc finger"/>
    <property type="match status" value="2"/>
</dbReference>
<dbReference type="PROSITE" id="PS01359">
    <property type="entry name" value="ZF_PHD_1"/>
    <property type="match status" value="1"/>
</dbReference>
<evidence type="ECO:0000256" key="3">
    <source>
        <dbReference type="ARBA" id="ARBA00022771"/>
    </source>
</evidence>
<dbReference type="SUPFAM" id="SSF56219">
    <property type="entry name" value="DNase I-like"/>
    <property type="match status" value="1"/>
</dbReference>
<dbReference type="InterPro" id="IPR019787">
    <property type="entry name" value="Znf_PHD-finger"/>
</dbReference>
<dbReference type="GO" id="GO:0008270">
    <property type="term" value="F:zinc ion binding"/>
    <property type="evidence" value="ECO:0007669"/>
    <property type="project" value="UniProtKB-KW"/>
</dbReference>
<evidence type="ECO:0000256" key="2">
    <source>
        <dbReference type="ARBA" id="ARBA00022723"/>
    </source>
</evidence>
<dbReference type="Pfam" id="PF00628">
    <property type="entry name" value="PHD"/>
    <property type="match status" value="1"/>
</dbReference>
<dbReference type="InterPro" id="IPR052819">
    <property type="entry name" value="Chromatin_regulatory_protein"/>
</dbReference>
<dbReference type="FunFam" id="3.90.230.10:FF:000016">
    <property type="entry name" value="Putative curved dna-binding protein"/>
    <property type="match status" value="1"/>
</dbReference>
<sequence>MKASESIPIRLLTHNIRYATSSPFKGEEVWEIRRPRLLNELLFHTLYNPEAFICLQEVLHKQLFDILDDLNKGTVVDEWAYIGVGRDDGKMAGEYSPIFFRPSVWKLEYFETLWLSETPNQPSKGWDAASIRILTIGEFQHRQSKKKVVAMNTHLDDQGSISRLHSAEMIKAKILNSPITRDIGGPLPVFLAGDLNSEPTQEAYQILESVDSPLIGTTDYSLANPDTLTKYKTAAQISQKVLETVTAGWCIEGAVIVELCERGDKLLGEEVAKVYKGKKITKGIAHPTTISPNSYITPYTPLKSDAEEAAVTLKEGEVIKIQLGAQIDGFGSIVCDSIIIPSEKNKDGELSGRQADLLLATYYANELLLRLMLPPGLVASGTEEEQKKAATQKPYTQTQITQMLEKVVKSYECNLVESTTCWLFERNEIEAKKKIILAPGDGVKGEGIPELGEVWGVEIGVSLGTGKVKTLNNRPTLHRRTTTTYGLKRPSSRATLSEIVKKFGTFPFSLRQLEDERSAKVGVVECVRGNVLRQYEVVGDKDNEAVARLFTTVAITKNGMTRLASPPSPDLTKYKTQHKITDEEILKILEQPIGKNTGVKSKNKKKKKKPAKKAEEDEEGESSEEETPWTRFSVSTSPTFLHHHQTPTNNATIPTHKTNIHVIIAADARDMPAIRPTRKSSRTSSPFVRTSNASPAPGFEIKKEKAQTSLDGWVEPPTKNPTPSFEDHGFARHGVLENMAPLGIPPSAKLKAKLRGAGDTHRRSMLSKNGALSAGEDALSTPEMTPMAELERAESQKPEEEQEVEPPLVIQDEDEDDEYIPNGARSASRSTKAAVRNGAATITPVRDTVPQSTPGSRTSAARQAIQRAVTDAVKKAQDDDRPIVGEALKQLYEDSRHIENLTELLDAVIHRRETSEQHAEFRAYIKRNKKQAKSLERKSLAGRAGQSHSPHSKGKQQNSIPGSKVADIIASSITAKPTIPLLLPSIPLSSHPIISSDKNPLLHPPLLTANTSQPTTSTLSKTPLKHSETNGNITPPSIGMTRSSRSARNTATAAPAPSAAPPIVLESDSDLSDVNEDICRGGTPTISDADDIQSAALPTTSKGKEAALPYSGLSRGGKKAKTASAKTSAPASGKRGVDAAGLNEEEEAAIEVKRQKMMQTFPDFHPEISDIRSQDDALSFPAGSLTPNSQLPVRETSRPRRTARSVRAGSAIAQLVTGDAGPPTPGLATPGLAASISDSVNSSRPATPAVTAPPAKRRKLASGPAKTKHSPVKNRNGPVAGVAHASGDPSWDELIGPDDNDHDTDTSNVDFCAACSGGGYLICCDSCSRSFHFNCCDPPLNPNAPSPDVFNCHRCKFQLARVEKTIGLQNNRTVFGSLFDTLDKRNVSAFVLPGAIRNRFAEVETGQGNEYEERVQYYPLTRVNGYAVKPDTLKLRDPSNEVVLCCQCGKSALGKRQIIKCDYCQQYWHLDCCSPPMAAPPKIADDATQRPAWRCGRHLEHDFKSGEVKLHDVNLGPLTQPLSDGLVGHRIRMLKNPEVVAPFLQRGIRTHTFVRIEDDKKEPPLVPYWDPLYVEDENGVTDYYPEDGKVYRVTAQNLQLDFISKVISGRIQKNPTRRIPRVTRPAGYTNFDLRAIADRQAAINLAQLAEKEKEIGLDSTTVDALIMGLTVSLRLP</sequence>
<dbReference type="InterPro" id="IPR019786">
    <property type="entry name" value="Zinc_finger_PHD-type_CS"/>
</dbReference>
<feature type="compositionally biased region" description="Low complexity" evidence="6">
    <location>
        <begin position="1122"/>
        <end position="1134"/>
    </location>
</feature>
<dbReference type="CDD" id="cd09083">
    <property type="entry name" value="EEP-1"/>
    <property type="match status" value="1"/>
</dbReference>
<feature type="domain" description="PHD-type" evidence="7">
    <location>
        <begin position="1309"/>
        <end position="1358"/>
    </location>
</feature>
<dbReference type="InterPro" id="IPR036388">
    <property type="entry name" value="WH-like_DNA-bd_sf"/>
</dbReference>
<feature type="compositionally biased region" description="Acidic residues" evidence="6">
    <location>
        <begin position="616"/>
        <end position="627"/>
    </location>
</feature>
<dbReference type="PANTHER" id="PTHR47636:SF1">
    <property type="entry name" value="TRANSCRIPTIONAL REGULATORY PROTEIN RCO1"/>
    <property type="match status" value="1"/>
</dbReference>
<protein>
    <recommendedName>
        <fullName evidence="7">PHD-type domain-containing protein</fullName>
    </recommendedName>
</protein>
<feature type="compositionally biased region" description="Basic residues" evidence="6">
    <location>
        <begin position="1255"/>
        <end position="1272"/>
    </location>
</feature>
<dbReference type="Proteomes" id="UP000250266">
    <property type="component" value="Unassembled WGS sequence"/>
</dbReference>
<gene>
    <name evidence="8" type="ORF">K432DRAFT_292410</name>
</gene>
<dbReference type="Gene3D" id="3.30.40.10">
    <property type="entry name" value="Zinc/RING finger domain, C3HC4 (zinc finger)"/>
    <property type="match status" value="1"/>
</dbReference>
<keyword evidence="3 5" id="KW-0863">Zinc-finger</keyword>
<feature type="region of interest" description="Disordered" evidence="6">
    <location>
        <begin position="596"/>
        <end position="631"/>
    </location>
</feature>
<evidence type="ECO:0000256" key="5">
    <source>
        <dbReference type="PROSITE-ProRule" id="PRU00146"/>
    </source>
</evidence>
<keyword evidence="4" id="KW-0862">Zinc</keyword>
<feature type="region of interest" description="Disordered" evidence="6">
    <location>
        <begin position="1004"/>
        <end position="1065"/>
    </location>
</feature>
<dbReference type="InterPro" id="IPR036691">
    <property type="entry name" value="Endo/exonu/phosph_ase_sf"/>
</dbReference>
<dbReference type="SUPFAM" id="SSF55920">
    <property type="entry name" value="Creatinase/aminopeptidase"/>
    <property type="match status" value="1"/>
</dbReference>
<feature type="compositionally biased region" description="Basic and acidic residues" evidence="6">
    <location>
        <begin position="789"/>
        <end position="799"/>
    </location>
</feature>
<evidence type="ECO:0000256" key="6">
    <source>
        <dbReference type="SAM" id="MobiDB-lite"/>
    </source>
</evidence>
<feature type="compositionally biased region" description="Polar residues" evidence="6">
    <location>
        <begin position="1008"/>
        <end position="1021"/>
    </location>
</feature>
<organism evidence="8 9">
    <name type="scientific">Lepidopterella palustris CBS 459.81</name>
    <dbReference type="NCBI Taxonomy" id="1314670"/>
    <lineage>
        <taxon>Eukaryota</taxon>
        <taxon>Fungi</taxon>
        <taxon>Dikarya</taxon>
        <taxon>Ascomycota</taxon>
        <taxon>Pezizomycotina</taxon>
        <taxon>Dothideomycetes</taxon>
        <taxon>Pleosporomycetidae</taxon>
        <taxon>Mytilinidiales</taxon>
        <taxon>Argynnaceae</taxon>
        <taxon>Lepidopterella</taxon>
    </lineage>
</organism>
<feature type="compositionally biased region" description="Low complexity" evidence="6">
    <location>
        <begin position="1041"/>
        <end position="1057"/>
    </location>
</feature>
<dbReference type="PROSITE" id="PS50016">
    <property type="entry name" value="ZF_PHD_2"/>
    <property type="match status" value="1"/>
</dbReference>
<accession>A0A8E2EEZ4</accession>
<dbReference type="GO" id="GO:0032221">
    <property type="term" value="C:Rpd3S complex"/>
    <property type="evidence" value="ECO:0007669"/>
    <property type="project" value="TreeGrafter"/>
</dbReference>
<feature type="region of interest" description="Disordered" evidence="6">
    <location>
        <begin position="676"/>
        <end position="701"/>
    </location>
</feature>
<feature type="region of interest" description="Disordered" evidence="6">
    <location>
        <begin position="928"/>
        <end position="962"/>
    </location>
</feature>
<dbReference type="Gene3D" id="1.10.10.10">
    <property type="entry name" value="Winged helix-like DNA-binding domain superfamily/Winged helix DNA-binding domain"/>
    <property type="match status" value="1"/>
</dbReference>
<evidence type="ECO:0000313" key="9">
    <source>
        <dbReference type="Proteomes" id="UP000250266"/>
    </source>
</evidence>
<evidence type="ECO:0000256" key="4">
    <source>
        <dbReference type="ARBA" id="ARBA00022833"/>
    </source>
</evidence>
<dbReference type="GO" id="GO:0006357">
    <property type="term" value="P:regulation of transcription by RNA polymerase II"/>
    <property type="evidence" value="ECO:0007669"/>
    <property type="project" value="TreeGrafter"/>
</dbReference>
<dbReference type="FunFam" id="1.10.10.10:FF:000029">
    <property type="entry name" value="Proliferation-associated 2G4, a"/>
    <property type="match status" value="1"/>
</dbReference>
<keyword evidence="2" id="KW-0479">Metal-binding</keyword>
<evidence type="ECO:0000313" key="8">
    <source>
        <dbReference type="EMBL" id="OCK82786.1"/>
    </source>
</evidence>
<comment type="similarity">
    <text evidence="1">Belongs to the peptidase M24 family.</text>
</comment>
<dbReference type="CDD" id="cd15534">
    <property type="entry name" value="PHD2_PHF12_Rco1"/>
    <property type="match status" value="1"/>
</dbReference>
<reference evidence="8 9" key="1">
    <citation type="journal article" date="2016" name="Nat. Commun.">
        <title>Ectomycorrhizal ecology is imprinted in the genome of the dominant symbiotic fungus Cenococcum geophilum.</title>
        <authorList>
            <consortium name="DOE Joint Genome Institute"/>
            <person name="Peter M."/>
            <person name="Kohler A."/>
            <person name="Ohm R.A."/>
            <person name="Kuo A."/>
            <person name="Krutzmann J."/>
            <person name="Morin E."/>
            <person name="Arend M."/>
            <person name="Barry K.W."/>
            <person name="Binder M."/>
            <person name="Choi C."/>
            <person name="Clum A."/>
            <person name="Copeland A."/>
            <person name="Grisel N."/>
            <person name="Haridas S."/>
            <person name="Kipfer T."/>
            <person name="LaButti K."/>
            <person name="Lindquist E."/>
            <person name="Lipzen A."/>
            <person name="Maire R."/>
            <person name="Meier B."/>
            <person name="Mihaltcheva S."/>
            <person name="Molinier V."/>
            <person name="Murat C."/>
            <person name="Poggeler S."/>
            <person name="Quandt C.A."/>
            <person name="Sperisen C."/>
            <person name="Tritt A."/>
            <person name="Tisserant E."/>
            <person name="Crous P.W."/>
            <person name="Henrissat B."/>
            <person name="Nehls U."/>
            <person name="Egli S."/>
            <person name="Spatafora J.W."/>
            <person name="Grigoriev I.V."/>
            <person name="Martin F.M."/>
        </authorList>
    </citation>
    <scope>NUCLEOTIDE SEQUENCE [LARGE SCALE GENOMIC DNA]</scope>
    <source>
        <strain evidence="8 9">CBS 459.81</strain>
    </source>
</reference>
<dbReference type="InterPro" id="IPR011011">
    <property type="entry name" value="Znf_FYVE_PHD"/>
</dbReference>
<evidence type="ECO:0000256" key="1">
    <source>
        <dbReference type="ARBA" id="ARBA00007319"/>
    </source>
</evidence>
<dbReference type="InterPro" id="IPR001965">
    <property type="entry name" value="Znf_PHD"/>
</dbReference>
<feature type="region of interest" description="Disordered" evidence="6">
    <location>
        <begin position="1177"/>
        <end position="1289"/>
    </location>
</feature>
<evidence type="ECO:0000259" key="7">
    <source>
        <dbReference type="PROSITE" id="PS50016"/>
    </source>
</evidence>
<dbReference type="InterPro" id="IPR036390">
    <property type="entry name" value="WH_DNA-bd_sf"/>
</dbReference>
<dbReference type="PANTHER" id="PTHR47636">
    <property type="entry name" value="TRANSCRIPTIONAL REGULATORY PROTEIN RCO1"/>
    <property type="match status" value="1"/>
</dbReference>
<dbReference type="Gene3D" id="3.90.230.10">
    <property type="entry name" value="Creatinase/methionine aminopeptidase superfamily"/>
    <property type="match status" value="1"/>
</dbReference>
<dbReference type="InterPro" id="IPR013083">
    <property type="entry name" value="Znf_RING/FYVE/PHD"/>
</dbReference>
<dbReference type="EMBL" id="KV744878">
    <property type="protein sequence ID" value="OCK82786.1"/>
    <property type="molecule type" value="Genomic_DNA"/>
</dbReference>
<dbReference type="InterPro" id="IPR036005">
    <property type="entry name" value="Creatinase/aminopeptidase-like"/>
</dbReference>
<feature type="compositionally biased region" description="Low complexity" evidence="6">
    <location>
        <begin position="1217"/>
        <end position="1234"/>
    </location>
</feature>
<dbReference type="Gene3D" id="2.30.30.1150">
    <property type="match status" value="1"/>
</dbReference>
<dbReference type="SUPFAM" id="SSF46785">
    <property type="entry name" value="Winged helix' DNA-binding domain"/>
    <property type="match status" value="1"/>
</dbReference>
<feature type="compositionally biased region" description="Basic residues" evidence="6">
    <location>
        <begin position="601"/>
        <end position="611"/>
    </location>
</feature>
<feature type="region of interest" description="Disordered" evidence="6">
    <location>
        <begin position="1098"/>
        <end position="1139"/>
    </location>
</feature>
<dbReference type="OrthoDB" id="5876363at2759"/>
<proteinExistence type="inferred from homology"/>
<dbReference type="SMART" id="SM00249">
    <property type="entry name" value="PHD"/>
    <property type="match status" value="2"/>
</dbReference>
<feature type="region of interest" description="Disordered" evidence="6">
    <location>
        <begin position="756"/>
        <end position="835"/>
    </location>
</feature>
<keyword evidence="9" id="KW-1185">Reference proteome</keyword>